<reference evidence="1 2" key="1">
    <citation type="submission" date="2020-08" db="EMBL/GenBank/DDBJ databases">
        <title>Sphingobacterium sp. DN04309 isolated from aquaculture water.</title>
        <authorList>
            <person name="Zhang M."/>
        </authorList>
    </citation>
    <scope>NUCLEOTIDE SEQUENCE [LARGE SCALE GENOMIC DNA]</scope>
    <source>
        <strain evidence="1 2">DN04309</strain>
    </source>
</reference>
<sequence>MPKANENILVDVVRNQVRLEYQYKLNEIWNIKTRAELSLFEKELDNRSEGYMIFQDMSWKGLRNKLNLNVRASYFNTRDYDSRIYSYESDVLYASSFQMYYDKGIRTYLNARYRLFKSTDIWFRYALTQYFNRENVGSGLDLIEGNKKTDIKLQVRWQW</sequence>
<dbReference type="EMBL" id="JACOIJ010000014">
    <property type="protein sequence ID" value="MBD1429678.1"/>
    <property type="molecule type" value="Genomic_DNA"/>
</dbReference>
<protein>
    <recommendedName>
        <fullName evidence="3">Helix-hairpin-helix domain-containing protein</fullName>
    </recommendedName>
</protein>
<gene>
    <name evidence="1" type="ORF">H8B04_08860</name>
</gene>
<accession>A0ABR7YEE3</accession>
<evidence type="ECO:0000313" key="1">
    <source>
        <dbReference type="EMBL" id="MBD1429678.1"/>
    </source>
</evidence>
<proteinExistence type="predicted"/>
<dbReference type="RefSeq" id="WP_190302117.1">
    <property type="nucleotide sequence ID" value="NZ_JACOIJ010000014.1"/>
</dbReference>
<dbReference type="Proteomes" id="UP000651271">
    <property type="component" value="Unassembled WGS sequence"/>
</dbReference>
<name>A0ABR7YEE3_9SPHI</name>
<organism evidence="1 2">
    <name type="scientific">Sphingobacterium litopenaei</name>
    <dbReference type="NCBI Taxonomy" id="2763500"/>
    <lineage>
        <taxon>Bacteria</taxon>
        <taxon>Pseudomonadati</taxon>
        <taxon>Bacteroidota</taxon>
        <taxon>Sphingobacteriia</taxon>
        <taxon>Sphingobacteriales</taxon>
        <taxon>Sphingobacteriaceae</taxon>
        <taxon>Sphingobacterium</taxon>
    </lineage>
</organism>
<evidence type="ECO:0008006" key="3">
    <source>
        <dbReference type="Google" id="ProtNLM"/>
    </source>
</evidence>
<keyword evidence="2" id="KW-1185">Reference proteome</keyword>
<evidence type="ECO:0000313" key="2">
    <source>
        <dbReference type="Proteomes" id="UP000651271"/>
    </source>
</evidence>
<comment type="caution">
    <text evidence="1">The sequence shown here is derived from an EMBL/GenBank/DDBJ whole genome shotgun (WGS) entry which is preliminary data.</text>
</comment>